<proteinExistence type="predicted"/>
<evidence type="ECO:0008006" key="4">
    <source>
        <dbReference type="Google" id="ProtNLM"/>
    </source>
</evidence>
<gene>
    <name evidence="2" type="ORF">A2733_01820</name>
</gene>
<evidence type="ECO:0000256" key="1">
    <source>
        <dbReference type="SAM" id="Phobius"/>
    </source>
</evidence>
<keyword evidence="1" id="KW-0472">Membrane</keyword>
<sequence>MSPHDKEKLNKLEELKNKLFSKNYQTKIEYRDSFSHTKRKEVPETWGNEKKEPVGVKKFFLKTSIFKKFFLFSVGFFVLALAYVAYMFLWGGNVVSNDNISISVFGNTFTNGGEELSLQIEIINKNNTALDLVDLVVEYPRGSEGDLSQDTERIRESLGSILPGAVRNQNMEIVLFGTQGSIRPVRISIEYRVEGTNAIFVKEKLYEVSINSTPIDILVSAPSEVSPNQDITFDIKSSLNSDRTLRDVLLRVDYPVGFVFISALPAPSLGNNVWDVGEMKPGDEYDIKLFGKMVDVFDGEEKTFHISSGLQSSSDKSLIEVVYNSLTHTVMIERPFIAAELLVNGVLDREYATSSQSPIQGQISWVNNLGTKISDLSIRAKISGNAVNRKTIDSQQGFYNSLEDVIIWDKNSHDVFAEVDAGDSGSVAFSLSSLPLFSGIGGILLDPSIKIEVSISAKQPLEGNISKELKNSETKIIRIISDIGFVAKALHFSGTFENTGPIPPKVEEETTYTIVWTLSNTANNVSKTQVRSTLPPWTRFVGPVFPSSEDLTYNPSTKEIVWNAGNIARGAGITSIPKEISFQIALSPSLSQVGEAPVIINNTTLIGHDDFANANARVNKPSLNTDLKNDPGFPLHGARVVE</sequence>
<dbReference type="Proteomes" id="UP000178985">
    <property type="component" value="Unassembled WGS sequence"/>
</dbReference>
<evidence type="ECO:0000313" key="3">
    <source>
        <dbReference type="Proteomes" id="UP000178985"/>
    </source>
</evidence>
<protein>
    <recommendedName>
        <fullName evidence="4">DUF11 domain-containing protein</fullName>
    </recommendedName>
</protein>
<dbReference type="EMBL" id="MFTO01000020">
    <property type="protein sequence ID" value="OGI63419.1"/>
    <property type="molecule type" value="Genomic_DNA"/>
</dbReference>
<keyword evidence="1" id="KW-1133">Transmembrane helix</keyword>
<evidence type="ECO:0000313" key="2">
    <source>
        <dbReference type="EMBL" id="OGI63419.1"/>
    </source>
</evidence>
<organism evidence="2 3">
    <name type="scientific">Candidatus Nomurabacteria bacterium RIFCSPHIGHO2_01_FULL_40_20</name>
    <dbReference type="NCBI Taxonomy" id="1801738"/>
    <lineage>
        <taxon>Bacteria</taxon>
        <taxon>Candidatus Nomuraibacteriota</taxon>
    </lineage>
</organism>
<keyword evidence="1" id="KW-0812">Transmembrane</keyword>
<reference evidence="2 3" key="1">
    <citation type="journal article" date="2016" name="Nat. Commun.">
        <title>Thousands of microbial genomes shed light on interconnected biogeochemical processes in an aquifer system.</title>
        <authorList>
            <person name="Anantharaman K."/>
            <person name="Brown C.T."/>
            <person name="Hug L.A."/>
            <person name="Sharon I."/>
            <person name="Castelle C.J."/>
            <person name="Probst A.J."/>
            <person name="Thomas B.C."/>
            <person name="Singh A."/>
            <person name="Wilkins M.J."/>
            <person name="Karaoz U."/>
            <person name="Brodie E.L."/>
            <person name="Williams K.H."/>
            <person name="Hubbard S.S."/>
            <person name="Banfield J.F."/>
        </authorList>
    </citation>
    <scope>NUCLEOTIDE SEQUENCE [LARGE SCALE GENOMIC DNA]</scope>
</reference>
<dbReference type="AlphaFoldDB" id="A0A1F6V1J0"/>
<feature type="transmembrane region" description="Helical" evidence="1">
    <location>
        <begin position="69"/>
        <end position="90"/>
    </location>
</feature>
<accession>A0A1F6V1J0</accession>
<comment type="caution">
    <text evidence="2">The sequence shown here is derived from an EMBL/GenBank/DDBJ whole genome shotgun (WGS) entry which is preliminary data.</text>
</comment>
<name>A0A1F6V1J0_9BACT</name>